<dbReference type="EMBL" id="JBHSHJ010000005">
    <property type="protein sequence ID" value="MFC4788987.1"/>
    <property type="molecule type" value="Genomic_DNA"/>
</dbReference>
<dbReference type="Proteomes" id="UP001596001">
    <property type="component" value="Unassembled WGS sequence"/>
</dbReference>
<protein>
    <submittedName>
        <fullName evidence="1">YidB family protein</fullName>
    </submittedName>
</protein>
<organism evidence="1 2">
    <name type="scientific">Giesbergeria sinuosa</name>
    <dbReference type="NCBI Taxonomy" id="80883"/>
    <lineage>
        <taxon>Bacteria</taxon>
        <taxon>Pseudomonadati</taxon>
        <taxon>Pseudomonadota</taxon>
        <taxon>Betaproteobacteria</taxon>
        <taxon>Burkholderiales</taxon>
        <taxon>Comamonadaceae</taxon>
        <taxon>Giesbergeria</taxon>
    </lineage>
</organism>
<keyword evidence="2" id="KW-1185">Reference proteome</keyword>
<dbReference type="Gene3D" id="1.10.10.690">
    <property type="entry name" value="YidB-like"/>
    <property type="match status" value="1"/>
</dbReference>
<proteinExistence type="predicted"/>
<reference evidence="2" key="1">
    <citation type="journal article" date="2019" name="Int. J. Syst. Evol. Microbiol.">
        <title>The Global Catalogue of Microorganisms (GCM) 10K type strain sequencing project: providing services to taxonomists for standard genome sequencing and annotation.</title>
        <authorList>
            <consortium name="The Broad Institute Genomics Platform"/>
            <consortium name="The Broad Institute Genome Sequencing Center for Infectious Disease"/>
            <person name="Wu L."/>
            <person name="Ma J."/>
        </authorList>
    </citation>
    <scope>NUCLEOTIDE SEQUENCE [LARGE SCALE GENOMIC DNA]</scope>
    <source>
        <strain evidence="2">CCUG 49452</strain>
    </source>
</reference>
<accession>A0ABV9QF77</accession>
<sequence>MGLLDSVLGAVINSATQNQTAGNGSAGGWESLLGMAANNPQLVQVVVDLLGQQSPVGGLPGLLARFQQAGLGDAVASWLSNGPNAALSGEQLGRVLGEGPLAQIAAQLGVGQGEAAGQLSQLLPGLIDRLTPNGQLPAGVPGAAPELELLGMLGELFKPRS</sequence>
<evidence type="ECO:0000313" key="1">
    <source>
        <dbReference type="EMBL" id="MFC4788987.1"/>
    </source>
</evidence>
<gene>
    <name evidence="1" type="ORF">ACFO6X_08340</name>
</gene>
<name>A0ABV9QF77_9BURK</name>
<evidence type="ECO:0000313" key="2">
    <source>
        <dbReference type="Proteomes" id="UP001596001"/>
    </source>
</evidence>
<dbReference type="InterPro" id="IPR045372">
    <property type="entry name" value="YidB"/>
</dbReference>
<dbReference type="Pfam" id="PF20159">
    <property type="entry name" value="YidB"/>
    <property type="match status" value="1"/>
</dbReference>
<dbReference type="SUPFAM" id="SSF140804">
    <property type="entry name" value="YidB-like"/>
    <property type="match status" value="1"/>
</dbReference>
<comment type="caution">
    <text evidence="1">The sequence shown here is derived from an EMBL/GenBank/DDBJ whole genome shotgun (WGS) entry which is preliminary data.</text>
</comment>
<dbReference type="InterPro" id="IPR027405">
    <property type="entry name" value="YidB-like"/>
</dbReference>
<dbReference type="RefSeq" id="WP_382431945.1">
    <property type="nucleotide sequence ID" value="NZ_JBHSHJ010000005.1"/>
</dbReference>